<comment type="cofactor">
    <cofactor evidence="7">
        <name>a divalent metal cation</name>
        <dbReference type="ChEBI" id="CHEBI:60240"/>
    </cofactor>
    <text evidence="7">Binds 1 divalent metal cation per subunit.</text>
</comment>
<evidence type="ECO:0000256" key="7">
    <source>
        <dbReference type="PIRSR" id="PIRSR038994-3"/>
    </source>
</evidence>
<dbReference type="AlphaFoldDB" id="A0A1I3CYB5"/>
<evidence type="ECO:0000313" key="11">
    <source>
        <dbReference type="Proteomes" id="UP000199681"/>
    </source>
</evidence>
<dbReference type="EMBL" id="SOFE01000036">
    <property type="protein sequence ID" value="TFB78624.1"/>
    <property type="molecule type" value="Genomic_DNA"/>
</dbReference>
<accession>A0A1I3CYB5</accession>
<evidence type="ECO:0000256" key="5">
    <source>
        <dbReference type="PIRNR" id="PIRNR038994"/>
    </source>
</evidence>
<dbReference type="Gene3D" id="3.20.20.140">
    <property type="entry name" value="Metal-dependent hydrolases"/>
    <property type="match status" value="1"/>
</dbReference>
<evidence type="ECO:0000256" key="3">
    <source>
        <dbReference type="ARBA" id="ARBA00022801"/>
    </source>
</evidence>
<organism evidence="10 12">
    <name type="scientific">Cryobacterium levicorallinum</name>
    <dbReference type="NCBI Taxonomy" id="995038"/>
    <lineage>
        <taxon>Bacteria</taxon>
        <taxon>Bacillati</taxon>
        <taxon>Actinomycetota</taxon>
        <taxon>Actinomycetes</taxon>
        <taxon>Micrococcales</taxon>
        <taxon>Microbacteriaceae</taxon>
        <taxon>Cryobacterium</taxon>
    </lineage>
</organism>
<feature type="binding site" evidence="7">
    <location>
        <position position="212"/>
    </location>
    <ligand>
        <name>Zn(2+)</name>
        <dbReference type="ChEBI" id="CHEBI:29105"/>
    </ligand>
</feature>
<evidence type="ECO:0000259" key="8">
    <source>
        <dbReference type="Pfam" id="PF01979"/>
    </source>
</evidence>
<protein>
    <submittedName>
        <fullName evidence="9">N-acetylglucosamine-6-phosphate deacetylase</fullName>
    </submittedName>
</protein>
<dbReference type="SUPFAM" id="SSF51338">
    <property type="entry name" value="Composite domain of metallo-dependent hydrolases"/>
    <property type="match status" value="1"/>
</dbReference>
<dbReference type="STRING" id="995038.SAMN05216274_11558"/>
<feature type="binding site" evidence="7">
    <location>
        <position position="233"/>
    </location>
    <ligand>
        <name>Zn(2+)</name>
        <dbReference type="ChEBI" id="CHEBI:29105"/>
    </ligand>
</feature>
<keyword evidence="3 5" id="KW-0378">Hydrolase</keyword>
<dbReference type="PIRSF" id="PIRSF038994">
    <property type="entry name" value="NagA"/>
    <property type="match status" value="1"/>
</dbReference>
<keyword evidence="2 7" id="KW-0479">Metal-binding</keyword>
<dbReference type="Pfam" id="PF01979">
    <property type="entry name" value="Amidohydro_1"/>
    <property type="match status" value="1"/>
</dbReference>
<reference evidence="9 11" key="1">
    <citation type="submission" date="2016-10" db="EMBL/GenBank/DDBJ databases">
        <authorList>
            <person name="Varghese N."/>
            <person name="Submissions S."/>
        </authorList>
    </citation>
    <scope>NUCLEOTIDE SEQUENCE [LARGE SCALE GENOMIC DNA]</scope>
    <source>
        <strain evidence="9 11">GMCC 1.11211</strain>
    </source>
</reference>
<dbReference type="PANTHER" id="PTHR11113">
    <property type="entry name" value="N-ACETYLGLUCOSAMINE-6-PHOSPHATE DEACETYLASE"/>
    <property type="match status" value="1"/>
</dbReference>
<dbReference type="SUPFAM" id="SSF51556">
    <property type="entry name" value="Metallo-dependent hydrolases"/>
    <property type="match status" value="1"/>
</dbReference>
<sequence length="401" mass="41740">MSARGRVENPSGNHSMKGAREAIVGPVIVTNDAVVSGHAVVVREGRVEGVVPIGSLSSDLSVRDLGPGILTAGLIDIHTHGAGGKGFNDGDIEGNRVALSAYLQAGVTTVLPTLGAAPLDDMIAGIEAIDALRAQPGLPRVPGTHLEGPFFAPAQRGAQDISALRQFNTRSVDRVLSYSDAISMISYAPELGGAVAFTERLVGKGIVAAAGHSDGRDVDLWACQRAGLSHVIHVFSGQSSTVRVGPWRMPGMLEATLASDDLTVEMIADGKHLPLTLMKIAIRCLEGRLCLVSDSTPGAGMPDGSTYRMGASEFMVEDGVGVTMDRSAFGGSTTLISEMLPIAVQVQNSLPALLAMVTSIPARAARLEDVGQIAPGFHADFVLFNEDLTVQATGLAGEWFS</sequence>
<feature type="binding site" evidence="7">
    <location>
        <position position="147"/>
    </location>
    <ligand>
        <name>Zn(2+)</name>
        <dbReference type="ChEBI" id="CHEBI:29105"/>
    </ligand>
</feature>
<comment type="similarity">
    <text evidence="1 5">Belongs to the metallo-dependent hydrolases superfamily. NagA family.</text>
</comment>
<evidence type="ECO:0000256" key="1">
    <source>
        <dbReference type="ARBA" id="ARBA00010716"/>
    </source>
</evidence>
<dbReference type="GO" id="GO:0046872">
    <property type="term" value="F:metal ion binding"/>
    <property type="evidence" value="ECO:0007669"/>
    <property type="project" value="UniProtKB-KW"/>
</dbReference>
<dbReference type="EMBL" id="FOPW01000015">
    <property type="protein sequence ID" value="SFH79540.1"/>
    <property type="molecule type" value="Genomic_DNA"/>
</dbReference>
<dbReference type="InterPro" id="IPR032466">
    <property type="entry name" value="Metal_Hydrolase"/>
</dbReference>
<dbReference type="Proteomes" id="UP000297963">
    <property type="component" value="Unassembled WGS sequence"/>
</dbReference>
<reference evidence="10 12" key="2">
    <citation type="submission" date="2019-03" db="EMBL/GenBank/DDBJ databases">
        <title>Genomics of glacier-inhabiting Cryobacterium strains.</title>
        <authorList>
            <person name="Liu Q."/>
            <person name="Xin Y.-H."/>
        </authorList>
    </citation>
    <scope>NUCLEOTIDE SEQUENCE [LARGE SCALE GENOMIC DNA]</scope>
    <source>
        <strain evidence="10 12">Hh34</strain>
    </source>
</reference>
<dbReference type="GO" id="GO:0006046">
    <property type="term" value="P:N-acetylglucosamine catabolic process"/>
    <property type="evidence" value="ECO:0007669"/>
    <property type="project" value="TreeGrafter"/>
</dbReference>
<name>A0A1I3CYB5_9MICO</name>
<evidence type="ECO:0000256" key="4">
    <source>
        <dbReference type="ARBA" id="ARBA00023277"/>
    </source>
</evidence>
<feature type="active site" description="Proton donor/acceptor" evidence="6">
    <location>
        <position position="294"/>
    </location>
</feature>
<comment type="caution">
    <text evidence="10">The sequence shown here is derived from an EMBL/GenBank/DDBJ whole genome shotgun (WGS) entry which is preliminary data.</text>
</comment>
<dbReference type="Gene3D" id="2.30.40.10">
    <property type="entry name" value="Urease, subunit C, domain 1"/>
    <property type="match status" value="1"/>
</dbReference>
<feature type="domain" description="Amidohydrolase-related" evidence="8">
    <location>
        <begin position="69"/>
        <end position="391"/>
    </location>
</feature>
<evidence type="ECO:0000313" key="12">
    <source>
        <dbReference type="Proteomes" id="UP000297963"/>
    </source>
</evidence>
<evidence type="ECO:0000256" key="6">
    <source>
        <dbReference type="PIRSR" id="PIRSR038994-1"/>
    </source>
</evidence>
<dbReference type="InterPro" id="IPR003764">
    <property type="entry name" value="GlcNAc_6-P_deAcase"/>
</dbReference>
<keyword evidence="4 5" id="KW-0119">Carbohydrate metabolism</keyword>
<evidence type="ECO:0000313" key="10">
    <source>
        <dbReference type="EMBL" id="TFB78624.1"/>
    </source>
</evidence>
<evidence type="ECO:0000256" key="2">
    <source>
        <dbReference type="ARBA" id="ARBA00022723"/>
    </source>
</evidence>
<dbReference type="GO" id="GO:0008448">
    <property type="term" value="F:N-acetylglucosamine-6-phosphate deacetylase activity"/>
    <property type="evidence" value="ECO:0007669"/>
    <property type="project" value="InterPro"/>
</dbReference>
<proteinExistence type="inferred from homology"/>
<evidence type="ECO:0000313" key="9">
    <source>
        <dbReference type="EMBL" id="SFH79540.1"/>
    </source>
</evidence>
<dbReference type="PANTHER" id="PTHR11113:SF14">
    <property type="entry name" value="N-ACETYLGLUCOSAMINE-6-PHOSPHATE DEACETYLASE"/>
    <property type="match status" value="1"/>
</dbReference>
<gene>
    <name evidence="10" type="ORF">E3O11_17260</name>
    <name evidence="9" type="ORF">SAMN05216274_11558</name>
</gene>
<keyword evidence="11" id="KW-1185">Reference proteome</keyword>
<dbReference type="Proteomes" id="UP000199681">
    <property type="component" value="Unassembled WGS sequence"/>
</dbReference>
<dbReference type="InterPro" id="IPR006680">
    <property type="entry name" value="Amidohydro-rel"/>
</dbReference>
<dbReference type="InterPro" id="IPR011059">
    <property type="entry name" value="Metal-dep_hydrolase_composite"/>
</dbReference>